<sequence>MRWPVSSRLLAAIGLPILTAPATLAILYHPIDTPVFASAMAGMIGLWILVVWRMDRRYLTSLLLMIAMGMSVAFGMETWIVQARGLSMVCRVVGEKSVADLPSGDPLAPAPGPSITYYYELDCPPGGPYSMVSRQAPNARVGEALEVVHDPLGVGRTQPARDLSVTTGIALIVLSCVFFAGALGVNLYFEIQPQRACPMK</sequence>
<organism evidence="2 3">
    <name type="scientific">Spongiactinospora rosea</name>
    <dbReference type="NCBI Taxonomy" id="2248750"/>
    <lineage>
        <taxon>Bacteria</taxon>
        <taxon>Bacillati</taxon>
        <taxon>Actinomycetota</taxon>
        <taxon>Actinomycetes</taxon>
        <taxon>Streptosporangiales</taxon>
        <taxon>Streptosporangiaceae</taxon>
        <taxon>Spongiactinospora</taxon>
    </lineage>
</organism>
<feature type="transmembrane region" description="Helical" evidence="1">
    <location>
        <begin position="169"/>
        <end position="189"/>
    </location>
</feature>
<evidence type="ECO:0000313" key="2">
    <source>
        <dbReference type="EMBL" id="RBQ17995.1"/>
    </source>
</evidence>
<gene>
    <name evidence="2" type="ORF">DP939_21725</name>
</gene>
<evidence type="ECO:0000313" key="3">
    <source>
        <dbReference type="Proteomes" id="UP000253303"/>
    </source>
</evidence>
<keyword evidence="1" id="KW-1133">Transmembrane helix</keyword>
<name>A0A366LVL6_9ACTN</name>
<dbReference type="Proteomes" id="UP000253303">
    <property type="component" value="Unassembled WGS sequence"/>
</dbReference>
<feature type="transmembrane region" description="Helical" evidence="1">
    <location>
        <begin position="59"/>
        <end position="81"/>
    </location>
</feature>
<accession>A0A366LVL6</accession>
<feature type="transmembrane region" description="Helical" evidence="1">
    <location>
        <begin position="35"/>
        <end position="52"/>
    </location>
</feature>
<reference evidence="2 3" key="1">
    <citation type="submission" date="2018-06" db="EMBL/GenBank/DDBJ databases">
        <title>Sphaerisporangium craniellae sp. nov., isolated from a marine sponge in the South China Sea.</title>
        <authorList>
            <person name="Li L."/>
        </authorList>
    </citation>
    <scope>NUCLEOTIDE SEQUENCE [LARGE SCALE GENOMIC DNA]</scope>
    <source>
        <strain evidence="2 3">LHW63015</strain>
    </source>
</reference>
<protein>
    <submittedName>
        <fullName evidence="2">Uncharacterized protein</fullName>
    </submittedName>
</protein>
<keyword evidence="1" id="KW-0472">Membrane</keyword>
<evidence type="ECO:0000256" key="1">
    <source>
        <dbReference type="SAM" id="Phobius"/>
    </source>
</evidence>
<keyword evidence="1" id="KW-0812">Transmembrane</keyword>
<dbReference type="AlphaFoldDB" id="A0A366LVL6"/>
<dbReference type="EMBL" id="QMEY01000009">
    <property type="protein sequence ID" value="RBQ17995.1"/>
    <property type="molecule type" value="Genomic_DNA"/>
</dbReference>
<proteinExistence type="predicted"/>
<dbReference type="RefSeq" id="WP_113982596.1">
    <property type="nucleotide sequence ID" value="NZ_QMEY01000009.1"/>
</dbReference>
<comment type="caution">
    <text evidence="2">The sequence shown here is derived from an EMBL/GenBank/DDBJ whole genome shotgun (WGS) entry which is preliminary data.</text>
</comment>
<keyword evidence="3" id="KW-1185">Reference proteome</keyword>